<dbReference type="AlphaFoldDB" id="A0A220U1I7"/>
<sequence length="315" mass="34264">MTELRHVKPAGTAIFKDRYTTKVKELLTPWEDGKTAAFAIAGAPFSKSSISHSGASFAPSAIRSALQSYTTFSGGTGIDFGDTIIDFGDVNMDPTDVIGNQQRLYEGLSDIYATEAAPFWMVLGGDHAISHSSIKAFSEKNPSVGVIQFDAHHDLRNVEDGGPTNGTPFRRLIEDGILDGENLIQLGIRDFTNAAAYADYAKEKGVVVYTMQDLARELIEKVLERELAKLSDRVDVIYLSVDMDVLDQAFAPGCPAIGPGGMDSNTLLTAVHYAAQHEKVKAMDIVEIDPTIDIRNMTSRVAANVMLQFMLGKRI</sequence>
<dbReference type="GO" id="GO:0019556">
    <property type="term" value="P:L-histidine catabolic process to glutamate and formamide"/>
    <property type="evidence" value="ECO:0007669"/>
    <property type="project" value="UniProtKB-UniRule"/>
</dbReference>
<name>A0A220U1I7_9BACI</name>
<feature type="binding site" evidence="6">
    <location>
        <position position="150"/>
    </location>
    <ligand>
        <name>Mn(2+)</name>
        <dbReference type="ChEBI" id="CHEBI:29035"/>
        <label>1</label>
    </ligand>
</feature>
<evidence type="ECO:0000256" key="8">
    <source>
        <dbReference type="RuleBase" id="RU003684"/>
    </source>
</evidence>
<dbReference type="Proteomes" id="UP000198312">
    <property type="component" value="Chromosome"/>
</dbReference>
<dbReference type="PIRSF" id="PIRSF036979">
    <property type="entry name" value="Arginase"/>
    <property type="match status" value="1"/>
</dbReference>
<dbReference type="Gene3D" id="3.40.800.10">
    <property type="entry name" value="Ureohydrolase domain"/>
    <property type="match status" value="1"/>
</dbReference>
<feature type="binding site" evidence="6">
    <location>
        <position position="242"/>
    </location>
    <ligand>
        <name>Mn(2+)</name>
        <dbReference type="ChEBI" id="CHEBI:29035"/>
        <label>1</label>
    </ligand>
</feature>
<feature type="binding site" evidence="6">
    <location>
        <position position="152"/>
    </location>
    <ligand>
        <name>Mn(2+)</name>
        <dbReference type="ChEBI" id="CHEBI:29035"/>
        <label>1</label>
    </ligand>
</feature>
<dbReference type="PRINTS" id="PR00116">
    <property type="entry name" value="ARGINASE"/>
</dbReference>
<dbReference type="GO" id="GO:0008783">
    <property type="term" value="F:agmatinase activity"/>
    <property type="evidence" value="ECO:0007669"/>
    <property type="project" value="TreeGrafter"/>
</dbReference>
<dbReference type="PANTHER" id="PTHR11358">
    <property type="entry name" value="ARGINASE/AGMATINASE"/>
    <property type="match status" value="1"/>
</dbReference>
<dbReference type="GO" id="GO:0033389">
    <property type="term" value="P:putrescine biosynthetic process from arginine, via agmatine"/>
    <property type="evidence" value="ECO:0007669"/>
    <property type="project" value="TreeGrafter"/>
</dbReference>
<dbReference type="KEGG" id="vil:CFK37_07465"/>
<dbReference type="SUPFAM" id="SSF52768">
    <property type="entry name" value="Arginase/deacetylase"/>
    <property type="match status" value="1"/>
</dbReference>
<keyword evidence="4 6" id="KW-0464">Manganese</keyword>
<organism evidence="9 10">
    <name type="scientific">Virgibacillus phasianinus</name>
    <dbReference type="NCBI Taxonomy" id="2017483"/>
    <lineage>
        <taxon>Bacteria</taxon>
        <taxon>Bacillati</taxon>
        <taxon>Bacillota</taxon>
        <taxon>Bacilli</taxon>
        <taxon>Bacillales</taxon>
        <taxon>Bacillaceae</taxon>
        <taxon>Virgibacillus</taxon>
    </lineage>
</organism>
<feature type="binding site" evidence="6">
    <location>
        <position position="244"/>
    </location>
    <ligand>
        <name>Mn(2+)</name>
        <dbReference type="ChEBI" id="CHEBI:29035"/>
        <label>1</label>
    </ligand>
</feature>
<dbReference type="EC" id="3.5.3.8" evidence="5"/>
<dbReference type="PANTHER" id="PTHR11358:SF35">
    <property type="entry name" value="FORMIMIDOYLGLUTAMASE"/>
    <property type="match status" value="1"/>
</dbReference>
<keyword evidence="3" id="KW-0369">Histidine metabolism</keyword>
<dbReference type="CDD" id="cd09990">
    <property type="entry name" value="Agmatinase-like"/>
    <property type="match status" value="1"/>
</dbReference>
<accession>A0A220U1I7</accession>
<dbReference type="InterPro" id="IPR005923">
    <property type="entry name" value="HutG"/>
</dbReference>
<keyword evidence="1 6" id="KW-0479">Metal-binding</keyword>
<dbReference type="NCBIfam" id="TIGR01227">
    <property type="entry name" value="hutG"/>
    <property type="match status" value="1"/>
</dbReference>
<evidence type="ECO:0000313" key="9">
    <source>
        <dbReference type="EMBL" id="ASK62008.1"/>
    </source>
</evidence>
<comment type="cofactor">
    <cofactor evidence="6">
        <name>Mn(2+)</name>
        <dbReference type="ChEBI" id="CHEBI:29035"/>
    </cofactor>
    <text evidence="6">Binds 2 manganese ions per subunit.</text>
</comment>
<dbReference type="InterPro" id="IPR006035">
    <property type="entry name" value="Ureohydrolase"/>
</dbReference>
<dbReference type="PROSITE" id="PS01053">
    <property type="entry name" value="ARGINASE_1"/>
    <property type="match status" value="1"/>
</dbReference>
<dbReference type="GO" id="GO:0046872">
    <property type="term" value="F:metal ion binding"/>
    <property type="evidence" value="ECO:0007669"/>
    <property type="project" value="UniProtKB-KW"/>
</dbReference>
<evidence type="ECO:0000256" key="2">
    <source>
        <dbReference type="ARBA" id="ARBA00022801"/>
    </source>
</evidence>
<evidence type="ECO:0000256" key="7">
    <source>
        <dbReference type="PROSITE-ProRule" id="PRU00742"/>
    </source>
</evidence>
<evidence type="ECO:0000256" key="1">
    <source>
        <dbReference type="ARBA" id="ARBA00022723"/>
    </source>
</evidence>
<protein>
    <recommendedName>
        <fullName evidence="5">Formimidoylglutamase</fullName>
        <ecNumber evidence="5">3.5.3.8</ecNumber>
    </recommendedName>
</protein>
<evidence type="ECO:0000256" key="3">
    <source>
        <dbReference type="ARBA" id="ARBA00022808"/>
    </source>
</evidence>
<evidence type="ECO:0000313" key="10">
    <source>
        <dbReference type="Proteomes" id="UP000198312"/>
    </source>
</evidence>
<feature type="binding site" evidence="6">
    <location>
        <position position="154"/>
    </location>
    <ligand>
        <name>Mn(2+)</name>
        <dbReference type="ChEBI" id="CHEBI:29035"/>
        <label>1</label>
    </ligand>
</feature>
<proteinExistence type="inferred from homology"/>
<gene>
    <name evidence="9" type="primary">hutG</name>
    <name evidence="9" type="ORF">CFK37_07465</name>
</gene>
<evidence type="ECO:0000256" key="4">
    <source>
        <dbReference type="ARBA" id="ARBA00023211"/>
    </source>
</evidence>
<evidence type="ECO:0000256" key="6">
    <source>
        <dbReference type="PIRSR" id="PIRSR036979-1"/>
    </source>
</evidence>
<reference evidence="9 10" key="1">
    <citation type="submission" date="2017-07" db="EMBL/GenBank/DDBJ databases">
        <title>Virgibacillus sp. LM2416.</title>
        <authorList>
            <person name="Tak E.J."/>
            <person name="Bae J.-W."/>
        </authorList>
    </citation>
    <scope>NUCLEOTIDE SEQUENCE [LARGE SCALE GENOMIC DNA]</scope>
    <source>
        <strain evidence="9 10">LM2416</strain>
    </source>
</reference>
<evidence type="ECO:0000256" key="5">
    <source>
        <dbReference type="NCBIfam" id="TIGR01227"/>
    </source>
</evidence>
<dbReference type="RefSeq" id="WP_089061268.1">
    <property type="nucleotide sequence ID" value="NZ_CP022315.1"/>
</dbReference>
<dbReference type="InterPro" id="IPR023696">
    <property type="entry name" value="Ureohydrolase_dom_sf"/>
</dbReference>
<dbReference type="GO" id="GO:0050415">
    <property type="term" value="F:formimidoylglutamase activity"/>
    <property type="evidence" value="ECO:0007669"/>
    <property type="project" value="UniProtKB-UniRule"/>
</dbReference>
<dbReference type="InterPro" id="IPR020855">
    <property type="entry name" value="Ureohydrolase_Mn_BS"/>
</dbReference>
<keyword evidence="10" id="KW-1185">Reference proteome</keyword>
<dbReference type="EMBL" id="CP022315">
    <property type="protein sequence ID" value="ASK62008.1"/>
    <property type="molecule type" value="Genomic_DNA"/>
</dbReference>
<dbReference type="OrthoDB" id="9788689at2"/>
<dbReference type="Pfam" id="PF00491">
    <property type="entry name" value="Arginase"/>
    <property type="match status" value="1"/>
</dbReference>
<keyword evidence="2 8" id="KW-0378">Hydrolase</keyword>
<comment type="similarity">
    <text evidence="7 8">Belongs to the arginase family.</text>
</comment>
<feature type="binding site" evidence="6">
    <location>
        <position position="127"/>
    </location>
    <ligand>
        <name>Mn(2+)</name>
        <dbReference type="ChEBI" id="CHEBI:29035"/>
        <label>1</label>
    </ligand>
</feature>
<dbReference type="PROSITE" id="PS51409">
    <property type="entry name" value="ARGINASE_2"/>
    <property type="match status" value="1"/>
</dbReference>